<dbReference type="InterPro" id="IPR005064">
    <property type="entry name" value="BUG"/>
</dbReference>
<keyword evidence="3" id="KW-0675">Receptor</keyword>
<proteinExistence type="inferred from homology"/>
<sequence>MSNGHLTRRGLTLAAIGLATPGLAHAEAAWPNHPLRLLVPVAPGGLTDLLGRTVAAKLEHILGQPVITENRGGASMIIGTQAAARASPDGYTLLIGSASSLVLNGLLRRQLPYNPQTDFTLLSVLVEVPFVLVVNPRLGINSLAEFIAYARAEPGRTTYGSAGVGTSTHLPGEMLGMMAEVELTHVPYAGNAPALTAVLSGDVTAVFDTVITSLPHLREGRLRALAVTTADRVAALPDVPTIAESGYPGYETASWIGVAAPAGLPAPVEARLRDALRQVLEDPQFRSRFAELGMVMQPTRDAATTARYFAADRARWAEVIGRRGLVLD</sequence>
<keyword evidence="2" id="KW-0732">Signal</keyword>
<comment type="similarity">
    <text evidence="1">Belongs to the UPF0065 (bug) family.</text>
</comment>
<evidence type="ECO:0000256" key="1">
    <source>
        <dbReference type="ARBA" id="ARBA00006987"/>
    </source>
</evidence>
<dbReference type="SUPFAM" id="SSF53850">
    <property type="entry name" value="Periplasmic binding protein-like II"/>
    <property type="match status" value="1"/>
</dbReference>
<dbReference type="OrthoDB" id="7246209at2"/>
<feature type="chain" id="PRO_5016087978" evidence="2">
    <location>
        <begin position="27"/>
        <end position="328"/>
    </location>
</feature>
<dbReference type="PIRSF" id="PIRSF017082">
    <property type="entry name" value="YflP"/>
    <property type="match status" value="1"/>
</dbReference>
<dbReference type="AlphaFoldDB" id="A0A2W7II46"/>
<dbReference type="Gene3D" id="3.40.190.10">
    <property type="entry name" value="Periplasmic binding protein-like II"/>
    <property type="match status" value="1"/>
</dbReference>
<evidence type="ECO:0000256" key="2">
    <source>
        <dbReference type="SAM" id="SignalP"/>
    </source>
</evidence>
<dbReference type="PANTHER" id="PTHR42928">
    <property type="entry name" value="TRICARBOXYLATE-BINDING PROTEIN"/>
    <property type="match status" value="1"/>
</dbReference>
<dbReference type="PANTHER" id="PTHR42928:SF5">
    <property type="entry name" value="BLR1237 PROTEIN"/>
    <property type="match status" value="1"/>
</dbReference>
<comment type="caution">
    <text evidence="3">The sequence shown here is derived from an EMBL/GenBank/DDBJ whole genome shotgun (WGS) entry which is preliminary data.</text>
</comment>
<organism evidence="3 4">
    <name type="scientific">Humitalea rosea</name>
    <dbReference type="NCBI Taxonomy" id="990373"/>
    <lineage>
        <taxon>Bacteria</taxon>
        <taxon>Pseudomonadati</taxon>
        <taxon>Pseudomonadota</taxon>
        <taxon>Alphaproteobacteria</taxon>
        <taxon>Acetobacterales</taxon>
        <taxon>Roseomonadaceae</taxon>
        <taxon>Humitalea</taxon>
    </lineage>
</organism>
<reference evidence="3 4" key="1">
    <citation type="submission" date="2018-06" db="EMBL/GenBank/DDBJ databases">
        <title>Genomic Encyclopedia of Archaeal and Bacterial Type Strains, Phase II (KMG-II): from individual species to whole genera.</title>
        <authorList>
            <person name="Goeker M."/>
        </authorList>
    </citation>
    <scope>NUCLEOTIDE SEQUENCE [LARGE SCALE GENOMIC DNA]</scope>
    <source>
        <strain evidence="3 4">DSM 24525</strain>
    </source>
</reference>
<dbReference type="CDD" id="cd13578">
    <property type="entry name" value="PBP2_Bug27"/>
    <property type="match status" value="1"/>
</dbReference>
<feature type="signal peptide" evidence="2">
    <location>
        <begin position="1"/>
        <end position="26"/>
    </location>
</feature>
<accession>A0A2W7II46</accession>
<keyword evidence="4" id="KW-1185">Reference proteome</keyword>
<dbReference type="Proteomes" id="UP000249688">
    <property type="component" value="Unassembled WGS sequence"/>
</dbReference>
<dbReference type="EMBL" id="QKYU01000014">
    <property type="protein sequence ID" value="PZW44815.1"/>
    <property type="molecule type" value="Genomic_DNA"/>
</dbReference>
<evidence type="ECO:0000313" key="4">
    <source>
        <dbReference type="Proteomes" id="UP000249688"/>
    </source>
</evidence>
<dbReference type="RefSeq" id="WP_158537246.1">
    <property type="nucleotide sequence ID" value="NZ_QKYU01000014.1"/>
</dbReference>
<protein>
    <submittedName>
        <fullName evidence="3">Tripartite-type tricarboxylate transporter receptor subunit TctC</fullName>
    </submittedName>
</protein>
<dbReference type="Gene3D" id="3.40.190.150">
    <property type="entry name" value="Bordetella uptake gene, domain 1"/>
    <property type="match status" value="1"/>
</dbReference>
<dbReference type="Pfam" id="PF03401">
    <property type="entry name" value="TctC"/>
    <property type="match status" value="1"/>
</dbReference>
<name>A0A2W7II46_9PROT</name>
<dbReference type="InterPro" id="IPR042100">
    <property type="entry name" value="Bug_dom1"/>
</dbReference>
<gene>
    <name evidence="3" type="ORF">C8P66_114106</name>
</gene>
<evidence type="ECO:0000313" key="3">
    <source>
        <dbReference type="EMBL" id="PZW44815.1"/>
    </source>
</evidence>